<evidence type="ECO:0000313" key="4">
    <source>
        <dbReference type="Proteomes" id="UP000585050"/>
    </source>
</evidence>
<proteinExistence type="predicted"/>
<protein>
    <submittedName>
        <fullName evidence="3">Uncharacterized protein</fullName>
    </submittedName>
</protein>
<evidence type="ECO:0000256" key="2">
    <source>
        <dbReference type="SAM" id="Phobius"/>
    </source>
</evidence>
<accession>A0A7X8XVV9</accession>
<dbReference type="EMBL" id="JABAIL010000003">
    <property type="protein sequence ID" value="NLR91712.1"/>
    <property type="molecule type" value="Genomic_DNA"/>
</dbReference>
<keyword evidence="2" id="KW-0812">Transmembrane</keyword>
<sequence length="193" mass="22478">MPIAIITQSIISAISIPTEADNINIHLQSGEVVSITKSEWKKGKKYATDDCFFYIRDKEKFEVKKSDIEYVRYESLETYDKTADFMKEYAQIQDMKEEDLIYYNTKRHKKSRTSQTFAVGAATIGVVANPWFIIVTPLPWTQARNTMKGVDYEYCVRGKEWKEVKANHKQKIKDLKAKAKEEKEMENIELVKS</sequence>
<comment type="caution">
    <text evidence="3">The sequence shown here is derived from an EMBL/GenBank/DDBJ whole genome shotgun (WGS) entry which is preliminary data.</text>
</comment>
<reference evidence="3 4" key="1">
    <citation type="submission" date="2020-04" db="EMBL/GenBank/DDBJ databases">
        <title>Flammeovirga sp. SR4, a novel species isolated from seawater.</title>
        <authorList>
            <person name="Wang X."/>
        </authorList>
    </citation>
    <scope>NUCLEOTIDE SEQUENCE [LARGE SCALE GENOMIC DNA]</scope>
    <source>
        <strain evidence="3 4">SR4</strain>
    </source>
</reference>
<keyword evidence="2" id="KW-1133">Transmembrane helix</keyword>
<keyword evidence="4" id="KW-1185">Reference proteome</keyword>
<dbReference type="RefSeq" id="WP_168882427.1">
    <property type="nucleotide sequence ID" value="NZ_JABAIL010000003.1"/>
</dbReference>
<dbReference type="AlphaFoldDB" id="A0A7X8XVV9"/>
<organism evidence="3 4">
    <name type="scientific">Flammeovirga agarivorans</name>
    <dbReference type="NCBI Taxonomy" id="2726742"/>
    <lineage>
        <taxon>Bacteria</taxon>
        <taxon>Pseudomonadati</taxon>
        <taxon>Bacteroidota</taxon>
        <taxon>Cytophagia</taxon>
        <taxon>Cytophagales</taxon>
        <taxon>Flammeovirgaceae</taxon>
        <taxon>Flammeovirga</taxon>
    </lineage>
</organism>
<keyword evidence="1" id="KW-0175">Coiled coil</keyword>
<feature type="transmembrane region" description="Helical" evidence="2">
    <location>
        <begin position="116"/>
        <end position="140"/>
    </location>
</feature>
<dbReference type="Proteomes" id="UP000585050">
    <property type="component" value="Unassembled WGS sequence"/>
</dbReference>
<feature type="coiled-coil region" evidence="1">
    <location>
        <begin position="158"/>
        <end position="189"/>
    </location>
</feature>
<evidence type="ECO:0000256" key="1">
    <source>
        <dbReference type="SAM" id="Coils"/>
    </source>
</evidence>
<gene>
    <name evidence="3" type="ORF">HGP29_10870</name>
</gene>
<keyword evidence="2" id="KW-0472">Membrane</keyword>
<name>A0A7X8XVV9_9BACT</name>
<evidence type="ECO:0000313" key="3">
    <source>
        <dbReference type="EMBL" id="NLR91712.1"/>
    </source>
</evidence>